<evidence type="ECO:0000259" key="1">
    <source>
        <dbReference type="Pfam" id="PF01261"/>
    </source>
</evidence>
<dbReference type="Gene3D" id="3.20.20.150">
    <property type="entry name" value="Divalent-metal-dependent TIM barrel enzymes"/>
    <property type="match status" value="1"/>
</dbReference>
<feature type="domain" description="Xylose isomerase-like TIM barrel" evidence="1">
    <location>
        <begin position="50"/>
        <end position="262"/>
    </location>
</feature>
<dbReference type="InterPro" id="IPR013022">
    <property type="entry name" value="Xyl_isomerase-like_TIM-brl"/>
</dbReference>
<dbReference type="InterPro" id="IPR050312">
    <property type="entry name" value="IolE/XylAMocC-like"/>
</dbReference>
<accession>A0A1G9KIR0</accession>
<dbReference type="SUPFAM" id="SSF51658">
    <property type="entry name" value="Xylose isomerase-like"/>
    <property type="match status" value="1"/>
</dbReference>
<dbReference type="GO" id="GO:0016853">
    <property type="term" value="F:isomerase activity"/>
    <property type="evidence" value="ECO:0007669"/>
    <property type="project" value="UniProtKB-KW"/>
</dbReference>
<evidence type="ECO:0000313" key="3">
    <source>
        <dbReference type="Proteomes" id="UP000199053"/>
    </source>
</evidence>
<dbReference type="InterPro" id="IPR036237">
    <property type="entry name" value="Xyl_isomerase-like_sf"/>
</dbReference>
<dbReference type="EMBL" id="FNGA01000005">
    <property type="protein sequence ID" value="SDL49434.1"/>
    <property type="molecule type" value="Genomic_DNA"/>
</dbReference>
<dbReference type="PANTHER" id="PTHR12110">
    <property type="entry name" value="HYDROXYPYRUVATE ISOMERASE"/>
    <property type="match status" value="1"/>
</dbReference>
<name>A0A1G9KIR0_9BACT</name>
<protein>
    <submittedName>
        <fullName evidence="2">Sugar phosphate isomerase/epimerase</fullName>
    </submittedName>
</protein>
<evidence type="ECO:0000313" key="2">
    <source>
        <dbReference type="EMBL" id="SDL49434.1"/>
    </source>
</evidence>
<dbReference type="Proteomes" id="UP000199053">
    <property type="component" value="Unassembled WGS sequence"/>
</dbReference>
<reference evidence="3" key="1">
    <citation type="submission" date="2016-10" db="EMBL/GenBank/DDBJ databases">
        <authorList>
            <person name="Varghese N."/>
            <person name="Submissions S."/>
        </authorList>
    </citation>
    <scope>NUCLEOTIDE SEQUENCE [LARGE SCALE GENOMIC DNA]</scope>
    <source>
        <strain evidence="3">DSM 16995</strain>
    </source>
</reference>
<sequence length="273" mass="31427">MGNNMKAVPENCYVNLPLIYIYNQPEYLDLFIEKSIQPELGLDCFGNECLSKDWLQSIGDRLANAGLKCTVHLPFLDLKPASLNSAIRQASIDTLCGAFELAKIFSPERMVMHPSFTSWLEEPLFEISYKNCLEGIRLLSDSWPDHPVLCLENTYEYDPGPLLRIVEDLDRDNVGICFDAGHWHAFSKGSEKNDFDFWFDSFAPYLRHLHLHDNNGVKDEHLALGHGTMNWEHIISRVKELDPLPSMTLEPHNRDDFELSLKYFQEKIVPKLL</sequence>
<dbReference type="STRING" id="246191.SAMN05660337_3095"/>
<gene>
    <name evidence="2" type="ORF">SAMN05660337_3095</name>
</gene>
<keyword evidence="3" id="KW-1185">Reference proteome</keyword>
<dbReference type="AlphaFoldDB" id="A0A1G9KIR0"/>
<dbReference type="PANTHER" id="PTHR12110:SF21">
    <property type="entry name" value="XYLOSE ISOMERASE-LIKE TIM BARREL DOMAIN-CONTAINING PROTEIN"/>
    <property type="match status" value="1"/>
</dbReference>
<proteinExistence type="predicted"/>
<dbReference type="Pfam" id="PF01261">
    <property type="entry name" value="AP_endonuc_2"/>
    <property type="match status" value="1"/>
</dbReference>
<organism evidence="2 3">
    <name type="scientific">Maridesulfovibrio ferrireducens</name>
    <dbReference type="NCBI Taxonomy" id="246191"/>
    <lineage>
        <taxon>Bacteria</taxon>
        <taxon>Pseudomonadati</taxon>
        <taxon>Thermodesulfobacteriota</taxon>
        <taxon>Desulfovibrionia</taxon>
        <taxon>Desulfovibrionales</taxon>
        <taxon>Desulfovibrionaceae</taxon>
        <taxon>Maridesulfovibrio</taxon>
    </lineage>
</organism>
<keyword evidence="2" id="KW-0413">Isomerase</keyword>